<evidence type="ECO:0000256" key="7">
    <source>
        <dbReference type="ARBA" id="ARBA00022777"/>
    </source>
</evidence>
<sequence>MRYRSTNLRTKVIALLLSLIALWSFAAWVTLRDGLTLLGVQTVDSRIAAPSEPLLLALQEERRFATAYLGAPTAARKEALDASRVTVDGHVSAFTQSARSWQARLAGSNQAQQRTEAAIGELDALPEIRDAVDRRATDRGTAEATYTRAVETLFQMYDVIGSIGEPGIEADTRNLINLYRIRELLSREDALLAGVTAAGRITPEEHTRFSQLVAAQRFFTERILTQLRPEDRELFGGLFSGPEFTQLRALEDRISVSDRDSTRPAVAAQEWDPAASAALTGLQEAVLDGGDAVVERSTPFAVMVVVRLVLAAGLGLIAVIASIVVSVTTGRALMAQLTRLREAARRLSDERLPTVVERLGRGEKVDVAAEAPPLEVGDDEIGQVGQAFNRVQETAIRTAVEQAELRRAVRDVFLSLARRTQGLVHRQVTLLDGMEREEESPDKLEDLFRIDHLATRMRRNAENLIVLSGASPGRAWRRNVPMLDVARAATQEVEDYTRVQVLPLGSVGLAGRAVSDVIHLLAELIENALTFSPPQTQVEVRGQLVARGFAIEIEDRGLGMTEEDLAAANEQINQPRDFSLANANQLGLFVVSQLAARHHVGVQLKASPYGGTTAVVLIPMELVTGADGVNVPRAGGAPAPAAPGAGGRPRPGEAGPTGSVALAERPAPAADATAEVPLANRPVADALATQELPMIAPARPSTPAPAPGRSGGPATERDGPAPGTPPAARRSPASGAGDASDPAASPLTPAGLPVRVRQASIVPQLRDSADDAGTEEGAEDVAVILSPEQVRRTMSSYQHGTRRGRADAERLKEQDDDAGRPDAEESPTSGTDR</sequence>
<comment type="caution">
    <text evidence="14">The sequence shown here is derived from an EMBL/GenBank/DDBJ whole genome shotgun (WGS) entry which is preliminary data.</text>
</comment>
<evidence type="ECO:0000259" key="13">
    <source>
        <dbReference type="PROSITE" id="PS50906"/>
    </source>
</evidence>
<dbReference type="InterPro" id="IPR003594">
    <property type="entry name" value="HATPase_dom"/>
</dbReference>
<feature type="domain" description="HAMP" evidence="12">
    <location>
        <begin position="331"/>
        <end position="400"/>
    </location>
</feature>
<keyword evidence="6" id="KW-0812">Transmembrane</keyword>
<dbReference type="InterPro" id="IPR003660">
    <property type="entry name" value="HAMP_dom"/>
</dbReference>
<protein>
    <recommendedName>
        <fullName evidence="3">histidine kinase</fullName>
        <ecNumber evidence="3">2.7.13.3</ecNumber>
    </recommendedName>
</protein>
<accession>A0A136PQI1</accession>
<dbReference type="RefSeq" id="WP_067367529.1">
    <property type="nucleotide sequence ID" value="NZ_JBIUBN010000004.1"/>
</dbReference>
<dbReference type="OrthoDB" id="4349881at2"/>
<dbReference type="Gene3D" id="6.10.340.10">
    <property type="match status" value="1"/>
</dbReference>
<dbReference type="InterPro" id="IPR013587">
    <property type="entry name" value="Nitrate/nitrite_sensing"/>
</dbReference>
<evidence type="ECO:0000256" key="3">
    <source>
        <dbReference type="ARBA" id="ARBA00012438"/>
    </source>
</evidence>
<dbReference type="SMART" id="SM00304">
    <property type="entry name" value="HAMP"/>
    <property type="match status" value="1"/>
</dbReference>
<feature type="compositionally biased region" description="Acidic residues" evidence="10">
    <location>
        <begin position="770"/>
        <end position="779"/>
    </location>
</feature>
<evidence type="ECO:0000313" key="14">
    <source>
        <dbReference type="EMBL" id="KXK60638.1"/>
    </source>
</evidence>
<evidence type="ECO:0000259" key="11">
    <source>
        <dbReference type="PROSITE" id="PS50109"/>
    </source>
</evidence>
<feature type="domain" description="NIT" evidence="13">
    <location>
        <begin position="49"/>
        <end position="300"/>
    </location>
</feature>
<dbReference type="EC" id="2.7.13.3" evidence="3"/>
<organism evidence="14 15">
    <name type="scientific">Micromonospora rosaria</name>
    <dbReference type="NCBI Taxonomy" id="47874"/>
    <lineage>
        <taxon>Bacteria</taxon>
        <taxon>Bacillati</taxon>
        <taxon>Actinomycetota</taxon>
        <taxon>Actinomycetes</taxon>
        <taxon>Micromonosporales</taxon>
        <taxon>Micromonosporaceae</taxon>
        <taxon>Micromonospora</taxon>
    </lineage>
</organism>
<evidence type="ECO:0000256" key="6">
    <source>
        <dbReference type="ARBA" id="ARBA00022692"/>
    </source>
</evidence>
<comment type="subcellular location">
    <subcellularLocation>
        <location evidence="2">Membrane</location>
    </subcellularLocation>
</comment>
<dbReference type="Pfam" id="PF02518">
    <property type="entry name" value="HATPase_c"/>
    <property type="match status" value="1"/>
</dbReference>
<dbReference type="AlphaFoldDB" id="A0A136PQI1"/>
<evidence type="ECO:0000256" key="10">
    <source>
        <dbReference type="SAM" id="MobiDB-lite"/>
    </source>
</evidence>
<keyword evidence="8" id="KW-0472">Membrane</keyword>
<keyword evidence="7 14" id="KW-0418">Kinase</keyword>
<evidence type="ECO:0000313" key="15">
    <source>
        <dbReference type="Proteomes" id="UP000070620"/>
    </source>
</evidence>
<evidence type="ECO:0000256" key="4">
    <source>
        <dbReference type="ARBA" id="ARBA00022553"/>
    </source>
</evidence>
<keyword evidence="9" id="KW-0902">Two-component regulatory system</keyword>
<dbReference type="PANTHER" id="PTHR45436:SF5">
    <property type="entry name" value="SENSOR HISTIDINE KINASE TRCS"/>
    <property type="match status" value="1"/>
</dbReference>
<dbReference type="Gene3D" id="3.30.565.10">
    <property type="entry name" value="Histidine kinase-like ATPase, C-terminal domain"/>
    <property type="match status" value="1"/>
</dbReference>
<feature type="domain" description="Histidine kinase" evidence="11">
    <location>
        <begin position="517"/>
        <end position="622"/>
    </location>
</feature>
<evidence type="ECO:0000259" key="12">
    <source>
        <dbReference type="PROSITE" id="PS50885"/>
    </source>
</evidence>
<gene>
    <name evidence="14" type="ORF">AWW66_17925</name>
</gene>
<feature type="region of interest" description="Disordered" evidence="10">
    <location>
        <begin position="695"/>
        <end position="833"/>
    </location>
</feature>
<feature type="compositionally biased region" description="Basic and acidic residues" evidence="10">
    <location>
        <begin position="804"/>
        <end position="823"/>
    </location>
</feature>
<dbReference type="GO" id="GO:0005886">
    <property type="term" value="C:plasma membrane"/>
    <property type="evidence" value="ECO:0007669"/>
    <property type="project" value="TreeGrafter"/>
</dbReference>
<feature type="compositionally biased region" description="Low complexity" evidence="10">
    <location>
        <begin position="634"/>
        <end position="643"/>
    </location>
</feature>
<dbReference type="SUPFAM" id="SSF55874">
    <property type="entry name" value="ATPase domain of HSP90 chaperone/DNA topoisomerase II/histidine kinase"/>
    <property type="match status" value="1"/>
</dbReference>
<dbReference type="PROSITE" id="PS50109">
    <property type="entry name" value="HIS_KIN"/>
    <property type="match status" value="1"/>
</dbReference>
<proteinExistence type="predicted"/>
<evidence type="ECO:0000256" key="5">
    <source>
        <dbReference type="ARBA" id="ARBA00022679"/>
    </source>
</evidence>
<dbReference type="InterPro" id="IPR050428">
    <property type="entry name" value="TCS_sensor_his_kinase"/>
</dbReference>
<comment type="catalytic activity">
    <reaction evidence="1">
        <text>ATP + protein L-histidine = ADP + protein N-phospho-L-histidine.</text>
        <dbReference type="EC" id="2.7.13.3"/>
    </reaction>
</comment>
<dbReference type="Proteomes" id="UP000070620">
    <property type="component" value="Unassembled WGS sequence"/>
</dbReference>
<keyword evidence="8" id="KW-1133">Transmembrane helix</keyword>
<dbReference type="PANTHER" id="PTHR45436">
    <property type="entry name" value="SENSOR HISTIDINE KINASE YKOH"/>
    <property type="match status" value="1"/>
</dbReference>
<dbReference type="InterPro" id="IPR005467">
    <property type="entry name" value="His_kinase_dom"/>
</dbReference>
<dbReference type="GO" id="GO:0000160">
    <property type="term" value="P:phosphorelay signal transduction system"/>
    <property type="evidence" value="ECO:0007669"/>
    <property type="project" value="UniProtKB-KW"/>
</dbReference>
<dbReference type="EMBL" id="LRQV01000064">
    <property type="protein sequence ID" value="KXK60638.1"/>
    <property type="molecule type" value="Genomic_DNA"/>
</dbReference>
<dbReference type="PROSITE" id="PS50906">
    <property type="entry name" value="NIT"/>
    <property type="match status" value="1"/>
</dbReference>
<keyword evidence="4" id="KW-0597">Phosphoprotein</keyword>
<evidence type="ECO:0000256" key="1">
    <source>
        <dbReference type="ARBA" id="ARBA00000085"/>
    </source>
</evidence>
<keyword evidence="5" id="KW-0808">Transferase</keyword>
<name>A0A136PQI1_9ACTN</name>
<evidence type="ECO:0000256" key="9">
    <source>
        <dbReference type="ARBA" id="ARBA00023012"/>
    </source>
</evidence>
<evidence type="ECO:0000256" key="8">
    <source>
        <dbReference type="ARBA" id="ARBA00022989"/>
    </source>
</evidence>
<reference evidence="14 15" key="1">
    <citation type="submission" date="2016-01" db="EMBL/GenBank/DDBJ databases">
        <title>Whole genome sequence and analysis of Micromonospora rosaria DSM 803, which can produce antibacterial substance rosamicin.</title>
        <authorList>
            <person name="Yang H."/>
            <person name="He X."/>
            <person name="Zhu D."/>
        </authorList>
    </citation>
    <scope>NUCLEOTIDE SEQUENCE [LARGE SCALE GENOMIC DNA]</scope>
    <source>
        <strain evidence="14 15">DSM 803</strain>
    </source>
</reference>
<dbReference type="Pfam" id="PF08376">
    <property type="entry name" value="NIT"/>
    <property type="match status" value="1"/>
</dbReference>
<dbReference type="GO" id="GO:0004673">
    <property type="term" value="F:protein histidine kinase activity"/>
    <property type="evidence" value="ECO:0007669"/>
    <property type="project" value="UniProtKB-EC"/>
</dbReference>
<feature type="region of interest" description="Disordered" evidence="10">
    <location>
        <begin position="634"/>
        <end position="660"/>
    </location>
</feature>
<evidence type="ECO:0000256" key="2">
    <source>
        <dbReference type="ARBA" id="ARBA00004370"/>
    </source>
</evidence>
<dbReference type="PROSITE" id="PS50885">
    <property type="entry name" value="HAMP"/>
    <property type="match status" value="1"/>
</dbReference>
<feature type="compositionally biased region" description="Low complexity" evidence="10">
    <location>
        <begin position="726"/>
        <end position="746"/>
    </location>
</feature>
<dbReference type="InterPro" id="IPR010910">
    <property type="entry name" value="Nitrate/nitrite_sensing_bac"/>
</dbReference>
<keyword evidence="15" id="KW-1185">Reference proteome</keyword>
<dbReference type="SMART" id="SM00387">
    <property type="entry name" value="HATPase_c"/>
    <property type="match status" value="1"/>
</dbReference>
<dbReference type="InterPro" id="IPR036890">
    <property type="entry name" value="HATPase_C_sf"/>
</dbReference>